<dbReference type="Proteomes" id="UP001518976">
    <property type="component" value="Unassembled WGS sequence"/>
</dbReference>
<comment type="caution">
    <text evidence="3">The sequence shown here is derived from an EMBL/GenBank/DDBJ whole genome shotgun (WGS) entry which is preliminary data.</text>
</comment>
<reference evidence="3 4" key="1">
    <citation type="submission" date="2021-02" db="EMBL/GenBank/DDBJ databases">
        <title>Streptomyces spirodelae sp. nov., isolated from duckweed.</title>
        <authorList>
            <person name="Saimee Y."/>
            <person name="Duangmal K."/>
        </authorList>
    </citation>
    <scope>NUCLEOTIDE SEQUENCE [LARGE SCALE GENOMIC DNA]</scope>
    <source>
        <strain evidence="3 4">DW4-2</strain>
    </source>
</reference>
<name>A0ABS3X3W8_9ACTN</name>
<feature type="transmembrane region" description="Helical" evidence="2">
    <location>
        <begin position="20"/>
        <end position="38"/>
    </location>
</feature>
<proteinExistence type="predicted"/>
<keyword evidence="4" id="KW-1185">Reference proteome</keyword>
<evidence type="ECO:0000256" key="1">
    <source>
        <dbReference type="SAM" id="MobiDB-lite"/>
    </source>
</evidence>
<protein>
    <submittedName>
        <fullName evidence="3">Uncharacterized protein</fullName>
    </submittedName>
</protein>
<dbReference type="EMBL" id="JAFFZN010000055">
    <property type="protein sequence ID" value="MBO8190064.1"/>
    <property type="molecule type" value="Genomic_DNA"/>
</dbReference>
<feature type="transmembrane region" description="Helical" evidence="2">
    <location>
        <begin position="107"/>
        <end position="125"/>
    </location>
</feature>
<keyword evidence="2" id="KW-0472">Membrane</keyword>
<gene>
    <name evidence="3" type="ORF">JW592_32145</name>
</gene>
<dbReference type="RefSeq" id="WP_209268821.1">
    <property type="nucleotide sequence ID" value="NZ_JAFFZN010000055.1"/>
</dbReference>
<evidence type="ECO:0000313" key="3">
    <source>
        <dbReference type="EMBL" id="MBO8190064.1"/>
    </source>
</evidence>
<feature type="region of interest" description="Disordered" evidence="1">
    <location>
        <begin position="65"/>
        <end position="88"/>
    </location>
</feature>
<keyword evidence="2" id="KW-0812">Transmembrane</keyword>
<sequence length="142" mass="15150">MTRTRAGQTPQQRERLAVRAVLWSLSAVLLLVSLAFALTDVYADEDPADPTASVHAECGSLLSPTTRHVDDYRDAQGGPADAEESVASHTRICDSARSDRMDSALEALTAGTAAAGVAIGLHIYLGRRRLQGRGEAPRHEEG</sequence>
<organism evidence="3 4">
    <name type="scientific">Streptomyces spirodelae</name>
    <dbReference type="NCBI Taxonomy" id="2812904"/>
    <lineage>
        <taxon>Bacteria</taxon>
        <taxon>Bacillati</taxon>
        <taxon>Actinomycetota</taxon>
        <taxon>Actinomycetes</taxon>
        <taxon>Kitasatosporales</taxon>
        <taxon>Streptomycetaceae</taxon>
        <taxon>Streptomyces</taxon>
    </lineage>
</organism>
<accession>A0ABS3X3W8</accession>
<keyword evidence="2" id="KW-1133">Transmembrane helix</keyword>
<evidence type="ECO:0000313" key="4">
    <source>
        <dbReference type="Proteomes" id="UP001518976"/>
    </source>
</evidence>
<evidence type="ECO:0000256" key="2">
    <source>
        <dbReference type="SAM" id="Phobius"/>
    </source>
</evidence>